<dbReference type="EMBL" id="SZPY01000001">
    <property type="protein sequence ID" value="TKI63867.1"/>
    <property type="molecule type" value="Genomic_DNA"/>
</dbReference>
<feature type="transmembrane region" description="Helical" evidence="1">
    <location>
        <begin position="166"/>
        <end position="184"/>
    </location>
</feature>
<keyword evidence="3" id="KW-1185">Reference proteome</keyword>
<evidence type="ECO:0000313" key="3">
    <source>
        <dbReference type="Proteomes" id="UP000307808"/>
    </source>
</evidence>
<dbReference type="Proteomes" id="UP000307808">
    <property type="component" value="Unassembled WGS sequence"/>
</dbReference>
<accession>A0A4U2YR31</accession>
<feature type="transmembrane region" description="Helical" evidence="1">
    <location>
        <begin position="43"/>
        <end position="62"/>
    </location>
</feature>
<sequence length="201" mass="20463">MILWLRVRRAWLLLLAAVLVAVLSRWAAGASFAMPALVGSTSSIMWTTLVLLLWGVAVADAFSTSTLAVEARPSVRVARHDAALFVVATGVAAGGLVVTGGASGPALGAVARLVIISGLACAVTRRFGPGAATLTCAVLLVGSAPYGPSAWAGDYVRVLHPDGNQATAVVLAVALGGLALWMLLTRRVAVRLGSSVRLADA</sequence>
<feature type="transmembrane region" description="Helical" evidence="1">
    <location>
        <begin position="82"/>
        <end position="100"/>
    </location>
</feature>
<keyword evidence="1" id="KW-1133">Transmembrane helix</keyword>
<comment type="caution">
    <text evidence="2">The sequence shown here is derived from an EMBL/GenBank/DDBJ whole genome shotgun (WGS) entry which is preliminary data.</text>
</comment>
<name>A0A4U2YR31_9ACTN</name>
<keyword evidence="1" id="KW-0812">Transmembrane</keyword>
<dbReference type="RefSeq" id="WP_137064331.1">
    <property type="nucleotide sequence ID" value="NZ_CP040748.1"/>
</dbReference>
<organism evidence="2 3">
    <name type="scientific">Nocardioides jishulii</name>
    <dbReference type="NCBI Taxonomy" id="2575440"/>
    <lineage>
        <taxon>Bacteria</taxon>
        <taxon>Bacillati</taxon>
        <taxon>Actinomycetota</taxon>
        <taxon>Actinomycetes</taxon>
        <taxon>Propionibacteriales</taxon>
        <taxon>Nocardioidaceae</taxon>
        <taxon>Nocardioides</taxon>
    </lineage>
</organism>
<evidence type="ECO:0000256" key="1">
    <source>
        <dbReference type="SAM" id="Phobius"/>
    </source>
</evidence>
<protein>
    <submittedName>
        <fullName evidence="2">Uncharacterized protein</fullName>
    </submittedName>
</protein>
<feature type="transmembrane region" description="Helical" evidence="1">
    <location>
        <begin position="106"/>
        <end position="123"/>
    </location>
</feature>
<keyword evidence="1" id="KW-0472">Membrane</keyword>
<reference evidence="2 3" key="1">
    <citation type="submission" date="2019-04" db="EMBL/GenBank/DDBJ databases">
        <authorList>
            <person name="Dong K."/>
        </authorList>
    </citation>
    <scope>NUCLEOTIDE SEQUENCE [LARGE SCALE GENOMIC DNA]</scope>
    <source>
        <strain evidence="3">dk3543</strain>
    </source>
</reference>
<gene>
    <name evidence="2" type="ORF">FC770_01410</name>
</gene>
<dbReference type="AlphaFoldDB" id="A0A4U2YR31"/>
<feature type="transmembrane region" description="Helical" evidence="1">
    <location>
        <begin position="130"/>
        <end position="146"/>
    </location>
</feature>
<proteinExistence type="predicted"/>
<evidence type="ECO:0000313" key="2">
    <source>
        <dbReference type="EMBL" id="TKI63867.1"/>
    </source>
</evidence>